<protein>
    <recommendedName>
        <fullName evidence="3">HNH domain-containing protein</fullName>
    </recommendedName>
</protein>
<organism evidence="1 2">
    <name type="scientific">candidate division MSBL1 archaeon SCGC-AAA259I14</name>
    <dbReference type="NCBI Taxonomy" id="1698268"/>
    <lineage>
        <taxon>Archaea</taxon>
        <taxon>Methanobacteriati</taxon>
        <taxon>Methanobacteriota</taxon>
        <taxon>candidate division MSBL1</taxon>
    </lineage>
</organism>
<gene>
    <name evidence="1" type="ORF">AKJ38_00555</name>
</gene>
<dbReference type="EMBL" id="LHXS01000005">
    <property type="protein sequence ID" value="KXA97689.1"/>
    <property type="molecule type" value="Genomic_DNA"/>
</dbReference>
<evidence type="ECO:0000313" key="2">
    <source>
        <dbReference type="Proteomes" id="UP000070414"/>
    </source>
</evidence>
<reference evidence="1 2" key="1">
    <citation type="journal article" date="2016" name="Sci. Rep.">
        <title>Metabolic traits of an uncultured archaeal lineage -MSBL1- from brine pools of the Red Sea.</title>
        <authorList>
            <person name="Mwirichia R."/>
            <person name="Alam I."/>
            <person name="Rashid M."/>
            <person name="Vinu M."/>
            <person name="Ba-Alawi W."/>
            <person name="Anthony Kamau A."/>
            <person name="Kamanda Ngugi D."/>
            <person name="Goker M."/>
            <person name="Klenk H.P."/>
            <person name="Bajic V."/>
            <person name="Stingl U."/>
        </authorList>
    </citation>
    <scope>NUCLEOTIDE SEQUENCE [LARGE SCALE GENOMIC DNA]</scope>
    <source>
        <strain evidence="1">SCGC-AAA259I14</strain>
    </source>
</reference>
<sequence>MPICFLCEEEKNENELQNHHLIPGYLVRMEPFKKWEKCGGTVKLCPKCHKKITWMLGVIELILKEGLETEEVK</sequence>
<dbReference type="Proteomes" id="UP000070414">
    <property type="component" value="Unassembled WGS sequence"/>
</dbReference>
<comment type="caution">
    <text evidence="1">The sequence shown here is derived from an EMBL/GenBank/DDBJ whole genome shotgun (WGS) entry which is preliminary data.</text>
</comment>
<keyword evidence="2" id="KW-1185">Reference proteome</keyword>
<name>A0A133UU68_9EURY</name>
<dbReference type="AlphaFoldDB" id="A0A133UU68"/>
<proteinExistence type="predicted"/>
<evidence type="ECO:0000313" key="1">
    <source>
        <dbReference type="EMBL" id="KXA97689.1"/>
    </source>
</evidence>
<accession>A0A133UU68</accession>
<evidence type="ECO:0008006" key="3">
    <source>
        <dbReference type="Google" id="ProtNLM"/>
    </source>
</evidence>